<name>A0A1H3BJ02_9BACL</name>
<evidence type="ECO:0000313" key="2">
    <source>
        <dbReference type="EMBL" id="SDX41923.1"/>
    </source>
</evidence>
<feature type="transmembrane region" description="Helical" evidence="1">
    <location>
        <begin position="53"/>
        <end position="75"/>
    </location>
</feature>
<gene>
    <name evidence="2" type="ORF">SAMN05444487_11720</name>
</gene>
<keyword evidence="1" id="KW-0472">Membrane</keyword>
<organism evidence="2 3">
    <name type="scientific">Marininema mesophilum</name>
    <dbReference type="NCBI Taxonomy" id="1048340"/>
    <lineage>
        <taxon>Bacteria</taxon>
        <taxon>Bacillati</taxon>
        <taxon>Bacillota</taxon>
        <taxon>Bacilli</taxon>
        <taxon>Bacillales</taxon>
        <taxon>Thermoactinomycetaceae</taxon>
        <taxon>Marininema</taxon>
    </lineage>
</organism>
<sequence length="87" mass="9744">MEDQQNPNVVVAVQTKSMGLSLILTFFFGPLGMLYSTILGGIIMFFVEVFVGLFTFGFGLLLTHPICMIWGAVATNTYNEKLLKRYQ</sequence>
<evidence type="ECO:0000256" key="1">
    <source>
        <dbReference type="SAM" id="Phobius"/>
    </source>
</evidence>
<dbReference type="STRING" id="1048340.SAMN05444487_11720"/>
<accession>A0A1H3BJ02</accession>
<keyword evidence="3" id="KW-1185">Reference proteome</keyword>
<protein>
    <submittedName>
        <fullName evidence="2">Uncharacterized protein</fullName>
    </submittedName>
</protein>
<proteinExistence type="predicted"/>
<dbReference type="AlphaFoldDB" id="A0A1H3BJ02"/>
<dbReference type="Proteomes" id="UP000198534">
    <property type="component" value="Unassembled WGS sequence"/>
</dbReference>
<keyword evidence="1" id="KW-0812">Transmembrane</keyword>
<dbReference type="RefSeq" id="WP_245726371.1">
    <property type="nucleotide sequence ID" value="NZ_FNNQ01000017.1"/>
</dbReference>
<dbReference type="EMBL" id="FNNQ01000017">
    <property type="protein sequence ID" value="SDX41923.1"/>
    <property type="molecule type" value="Genomic_DNA"/>
</dbReference>
<feature type="transmembrane region" description="Helical" evidence="1">
    <location>
        <begin position="20"/>
        <end position="47"/>
    </location>
</feature>
<reference evidence="2 3" key="1">
    <citation type="submission" date="2016-10" db="EMBL/GenBank/DDBJ databases">
        <authorList>
            <person name="de Groot N.N."/>
        </authorList>
    </citation>
    <scope>NUCLEOTIDE SEQUENCE [LARGE SCALE GENOMIC DNA]</scope>
    <source>
        <strain evidence="2 3">DSM 45610</strain>
    </source>
</reference>
<evidence type="ECO:0000313" key="3">
    <source>
        <dbReference type="Proteomes" id="UP000198534"/>
    </source>
</evidence>
<keyword evidence="1" id="KW-1133">Transmembrane helix</keyword>